<dbReference type="InterPro" id="IPR010432">
    <property type="entry name" value="RDD"/>
</dbReference>
<protein>
    <submittedName>
        <fullName evidence="9">RDD family protein</fullName>
    </submittedName>
</protein>
<evidence type="ECO:0000259" key="8">
    <source>
        <dbReference type="Pfam" id="PF06271"/>
    </source>
</evidence>
<comment type="caution">
    <text evidence="9">The sequence shown here is derived from an EMBL/GenBank/DDBJ whole genome shotgun (WGS) entry which is preliminary data.</text>
</comment>
<evidence type="ECO:0000256" key="2">
    <source>
        <dbReference type="ARBA" id="ARBA00022475"/>
    </source>
</evidence>
<evidence type="ECO:0000256" key="5">
    <source>
        <dbReference type="ARBA" id="ARBA00023136"/>
    </source>
</evidence>
<evidence type="ECO:0000256" key="3">
    <source>
        <dbReference type="ARBA" id="ARBA00022692"/>
    </source>
</evidence>
<keyword evidence="3 7" id="KW-0812">Transmembrane</keyword>
<dbReference type="EMBL" id="JBHSKD010000009">
    <property type="protein sequence ID" value="MFC5177097.1"/>
    <property type="molecule type" value="Genomic_DNA"/>
</dbReference>
<keyword evidence="5 7" id="KW-0472">Membrane</keyword>
<proteinExistence type="predicted"/>
<dbReference type="Pfam" id="PF06271">
    <property type="entry name" value="RDD"/>
    <property type="match status" value="1"/>
</dbReference>
<feature type="region of interest" description="Disordered" evidence="6">
    <location>
        <begin position="162"/>
        <end position="183"/>
    </location>
</feature>
<reference evidence="10" key="1">
    <citation type="journal article" date="2019" name="Int. J. Syst. Evol. Microbiol.">
        <title>The Global Catalogue of Microorganisms (GCM) 10K type strain sequencing project: providing services to taxonomists for standard genome sequencing and annotation.</title>
        <authorList>
            <consortium name="The Broad Institute Genomics Platform"/>
            <consortium name="The Broad Institute Genome Sequencing Center for Infectious Disease"/>
            <person name="Wu L."/>
            <person name="Ma J."/>
        </authorList>
    </citation>
    <scope>NUCLEOTIDE SEQUENCE [LARGE SCALE GENOMIC DNA]</scope>
    <source>
        <strain evidence="10">DFY41</strain>
    </source>
</reference>
<feature type="transmembrane region" description="Helical" evidence="7">
    <location>
        <begin position="30"/>
        <end position="51"/>
    </location>
</feature>
<keyword evidence="4 7" id="KW-1133">Transmembrane helix</keyword>
<evidence type="ECO:0000256" key="7">
    <source>
        <dbReference type="SAM" id="Phobius"/>
    </source>
</evidence>
<sequence length="183" mass="19914">MSTPGPHELTTVPVEARGFQGEPAGLITRFVANTIDSAVVVVVIVGGYLGWNGVKFFLDPRGFTFSEPRPAFTLTVFMVVSGVYLTFAWAFPQRTYGDHVMGLRVLGRKGRRPRFVIAAARAAFCIFFPVGLLWCVINPRRGSIQDVVLRTSVVYDWRPRPAAAAPHRSPAPGEAGDGRDAGP</sequence>
<dbReference type="PANTHER" id="PTHR36115">
    <property type="entry name" value="PROLINE-RICH ANTIGEN HOMOLOG-RELATED"/>
    <property type="match status" value="1"/>
</dbReference>
<dbReference type="RefSeq" id="WP_378589850.1">
    <property type="nucleotide sequence ID" value="NZ_JBHSKD010000009.1"/>
</dbReference>
<feature type="transmembrane region" description="Helical" evidence="7">
    <location>
        <begin position="71"/>
        <end position="92"/>
    </location>
</feature>
<keyword evidence="10" id="KW-1185">Reference proteome</keyword>
<organism evidence="9 10">
    <name type="scientific">Nocardioides taihuensis</name>
    <dbReference type="NCBI Taxonomy" id="1835606"/>
    <lineage>
        <taxon>Bacteria</taxon>
        <taxon>Bacillati</taxon>
        <taxon>Actinomycetota</taxon>
        <taxon>Actinomycetes</taxon>
        <taxon>Propionibacteriales</taxon>
        <taxon>Nocardioidaceae</taxon>
        <taxon>Nocardioides</taxon>
    </lineage>
</organism>
<accession>A0ABW0BJD4</accession>
<gene>
    <name evidence="9" type="ORF">ACFPGP_10465</name>
</gene>
<dbReference type="InterPro" id="IPR051791">
    <property type="entry name" value="Pra-immunoreactive"/>
</dbReference>
<comment type="subcellular location">
    <subcellularLocation>
        <location evidence="1">Cell membrane</location>
        <topology evidence="1">Multi-pass membrane protein</topology>
    </subcellularLocation>
</comment>
<evidence type="ECO:0000313" key="9">
    <source>
        <dbReference type="EMBL" id="MFC5177097.1"/>
    </source>
</evidence>
<evidence type="ECO:0000256" key="6">
    <source>
        <dbReference type="SAM" id="MobiDB-lite"/>
    </source>
</evidence>
<evidence type="ECO:0000256" key="4">
    <source>
        <dbReference type="ARBA" id="ARBA00022989"/>
    </source>
</evidence>
<feature type="domain" description="RDD" evidence="8">
    <location>
        <begin position="24"/>
        <end position="147"/>
    </location>
</feature>
<evidence type="ECO:0000313" key="10">
    <source>
        <dbReference type="Proteomes" id="UP001596087"/>
    </source>
</evidence>
<feature type="compositionally biased region" description="Low complexity" evidence="6">
    <location>
        <begin position="162"/>
        <end position="172"/>
    </location>
</feature>
<dbReference type="Proteomes" id="UP001596087">
    <property type="component" value="Unassembled WGS sequence"/>
</dbReference>
<keyword evidence="2" id="KW-1003">Cell membrane</keyword>
<name>A0ABW0BJD4_9ACTN</name>
<feature type="transmembrane region" description="Helical" evidence="7">
    <location>
        <begin position="113"/>
        <end position="134"/>
    </location>
</feature>
<evidence type="ECO:0000256" key="1">
    <source>
        <dbReference type="ARBA" id="ARBA00004651"/>
    </source>
</evidence>